<keyword evidence="1" id="KW-0560">Oxidoreductase</keyword>
<evidence type="ECO:0000256" key="1">
    <source>
        <dbReference type="ARBA" id="ARBA00023002"/>
    </source>
</evidence>
<dbReference type="SUPFAM" id="SSF51905">
    <property type="entry name" value="FAD/NAD(P)-binding domain"/>
    <property type="match status" value="1"/>
</dbReference>
<evidence type="ECO:0000313" key="4">
    <source>
        <dbReference type="EMBL" id="TQV68087.1"/>
    </source>
</evidence>
<keyword evidence="5" id="KW-1185">Reference proteome</keyword>
<evidence type="ECO:0000313" key="5">
    <source>
        <dbReference type="Proteomes" id="UP000315252"/>
    </source>
</evidence>
<proteinExistence type="predicted"/>
<comment type="caution">
    <text evidence="4">The sequence shown here is derived from an EMBL/GenBank/DDBJ whole genome shotgun (WGS) entry which is preliminary data.</text>
</comment>
<dbReference type="RefSeq" id="WP_142899989.1">
    <property type="nucleotide sequence ID" value="NZ_ML660075.1"/>
</dbReference>
<feature type="region of interest" description="Disordered" evidence="2">
    <location>
        <begin position="1"/>
        <end position="40"/>
    </location>
</feature>
<dbReference type="PANTHER" id="PTHR13847">
    <property type="entry name" value="SARCOSINE DEHYDROGENASE-RELATED"/>
    <property type="match status" value="1"/>
</dbReference>
<feature type="compositionally biased region" description="Polar residues" evidence="2">
    <location>
        <begin position="1"/>
        <end position="10"/>
    </location>
</feature>
<dbReference type="InterPro" id="IPR006076">
    <property type="entry name" value="FAD-dep_OxRdtase"/>
</dbReference>
<gene>
    <name evidence="4" type="ORF">FKG95_29115</name>
</gene>
<reference evidence="4 5" key="1">
    <citation type="submission" date="2019-06" db="EMBL/GenBank/DDBJ databases">
        <title>Whole genome sequence for Rhodospirillaceae sp. R148.</title>
        <authorList>
            <person name="Wang G."/>
        </authorList>
    </citation>
    <scope>NUCLEOTIDE SEQUENCE [LARGE SCALE GENOMIC DNA]</scope>
    <source>
        <strain evidence="4 5">R148</strain>
    </source>
</reference>
<protein>
    <submittedName>
        <fullName evidence="4">FAD-binding oxidoreductase</fullName>
    </submittedName>
</protein>
<sequence>MADQVLQTRDTAAPGDKRPKHWPKSSYDPRYDPLVDRGPGHNRDYAPTYWVGTAGAPPEDDGPISQDVDVDVAVVGSGYTGLSCAIHLAKEHGIKAAVLDANTLAWGCSTRNGGQAQISSGRLKRSEWIRRWGLDVAKGLHAEVSEAFDVFRDLILSDDFDCDPQRGGHLYIAHNQRMKAMIERESELLNSAFGYGTRILSREELHRDFVKDEEGLAAMHEPDGIGIHAAKLAFGYIKLARKLGATVHPSSPVMGWKTVDGVHHLTTPGGTVRARAVALATAGYTPPGLHNRTKNRLMPVLSNSIVTRPLTDEERDACNFKTNMVLTDTRTLRHYYRQLPDGRVQIGSRSAITGADAENPKHLALLQEGLYRKFPVLRGIDLDYSWWGWVDVSHDMMPRIFQPDPRQSIFYALGYGGNGVMYSAQAGRRMAQMVAGKGGGLDLPIFTSPLPSHGVLTPFRRIGQRAMYVWYYLNDEKRK</sequence>
<dbReference type="Gene3D" id="3.50.50.60">
    <property type="entry name" value="FAD/NAD(P)-binding domain"/>
    <property type="match status" value="1"/>
</dbReference>
<evidence type="ECO:0000259" key="3">
    <source>
        <dbReference type="Pfam" id="PF01266"/>
    </source>
</evidence>
<organism evidence="4 5">
    <name type="scientific">Denitrobaculum tricleocarpae</name>
    <dbReference type="NCBI Taxonomy" id="2591009"/>
    <lineage>
        <taxon>Bacteria</taxon>
        <taxon>Pseudomonadati</taxon>
        <taxon>Pseudomonadota</taxon>
        <taxon>Alphaproteobacteria</taxon>
        <taxon>Rhodospirillales</taxon>
        <taxon>Rhodospirillaceae</taxon>
        <taxon>Denitrobaculum</taxon>
    </lineage>
</organism>
<dbReference type="AlphaFoldDB" id="A0A545ST06"/>
<feature type="domain" description="FAD dependent oxidoreductase" evidence="3">
    <location>
        <begin position="71"/>
        <end position="433"/>
    </location>
</feature>
<name>A0A545ST06_9PROT</name>
<evidence type="ECO:0000256" key="2">
    <source>
        <dbReference type="SAM" id="MobiDB-lite"/>
    </source>
</evidence>
<feature type="compositionally biased region" description="Basic and acidic residues" evidence="2">
    <location>
        <begin position="27"/>
        <end position="40"/>
    </location>
</feature>
<dbReference type="Gene3D" id="3.30.9.10">
    <property type="entry name" value="D-Amino Acid Oxidase, subunit A, domain 2"/>
    <property type="match status" value="1"/>
</dbReference>
<dbReference type="PANTHER" id="PTHR13847:SF281">
    <property type="entry name" value="FAD DEPENDENT OXIDOREDUCTASE DOMAIN-CONTAINING PROTEIN"/>
    <property type="match status" value="1"/>
</dbReference>
<dbReference type="EMBL" id="VHSH01000024">
    <property type="protein sequence ID" value="TQV68087.1"/>
    <property type="molecule type" value="Genomic_DNA"/>
</dbReference>
<dbReference type="InterPro" id="IPR036188">
    <property type="entry name" value="FAD/NAD-bd_sf"/>
</dbReference>
<dbReference type="GO" id="GO:0016491">
    <property type="term" value="F:oxidoreductase activity"/>
    <property type="evidence" value="ECO:0007669"/>
    <property type="project" value="UniProtKB-KW"/>
</dbReference>
<dbReference type="GO" id="GO:0005737">
    <property type="term" value="C:cytoplasm"/>
    <property type="evidence" value="ECO:0007669"/>
    <property type="project" value="TreeGrafter"/>
</dbReference>
<dbReference type="Pfam" id="PF01266">
    <property type="entry name" value="DAO"/>
    <property type="match status" value="1"/>
</dbReference>
<accession>A0A545ST06</accession>
<dbReference type="OrthoDB" id="9806601at2"/>
<dbReference type="Proteomes" id="UP000315252">
    <property type="component" value="Unassembled WGS sequence"/>
</dbReference>